<proteinExistence type="predicted"/>
<accession>A0A0L0SB26</accession>
<dbReference type="InterPro" id="IPR004179">
    <property type="entry name" value="Sec63-dom"/>
</dbReference>
<dbReference type="OrthoDB" id="5575at2759"/>
<sequence length="117" mass="13126">MVAGLEGQIAAKTKELEEMTADDIDDEQLLYHVYFVLKSKFAAEDHHFSFTVPLFEPLAPNYFITVVSDSWLSSETRIAVSFRNLLLPTKFAPSTEMPDLQPFPTCRRGVAAGTKEV</sequence>
<dbReference type="AlphaFoldDB" id="A0A0L0SB26"/>
<evidence type="ECO:0000313" key="2">
    <source>
        <dbReference type="EMBL" id="KNE59604.1"/>
    </source>
</evidence>
<dbReference type="Pfam" id="PF02889">
    <property type="entry name" value="Sec63"/>
    <property type="match status" value="1"/>
</dbReference>
<reference evidence="3" key="2">
    <citation type="submission" date="2009-11" db="EMBL/GenBank/DDBJ databases">
        <title>The Genome Sequence of Allomyces macrogynus strain ATCC 38327.</title>
        <authorList>
            <consortium name="The Broad Institute Genome Sequencing Platform"/>
            <person name="Russ C."/>
            <person name="Cuomo C."/>
            <person name="Shea T."/>
            <person name="Young S.K."/>
            <person name="Zeng Q."/>
            <person name="Koehrsen M."/>
            <person name="Haas B."/>
            <person name="Borodovsky M."/>
            <person name="Guigo R."/>
            <person name="Alvarado L."/>
            <person name="Berlin A."/>
            <person name="Borenstein D."/>
            <person name="Chen Z."/>
            <person name="Engels R."/>
            <person name="Freedman E."/>
            <person name="Gellesch M."/>
            <person name="Goldberg J."/>
            <person name="Griggs A."/>
            <person name="Gujja S."/>
            <person name="Heiman D."/>
            <person name="Hepburn T."/>
            <person name="Howarth C."/>
            <person name="Jen D."/>
            <person name="Larson L."/>
            <person name="Lewis B."/>
            <person name="Mehta T."/>
            <person name="Park D."/>
            <person name="Pearson M."/>
            <person name="Roberts A."/>
            <person name="Saif S."/>
            <person name="Shenoy N."/>
            <person name="Sisk P."/>
            <person name="Stolte C."/>
            <person name="Sykes S."/>
            <person name="Walk T."/>
            <person name="White J."/>
            <person name="Yandava C."/>
            <person name="Burger G."/>
            <person name="Gray M.W."/>
            <person name="Holland P.W.H."/>
            <person name="King N."/>
            <person name="Lang F.B.F."/>
            <person name="Roger A.J."/>
            <person name="Ruiz-Trillo I."/>
            <person name="Lander E."/>
            <person name="Nusbaum C."/>
        </authorList>
    </citation>
    <scope>NUCLEOTIDE SEQUENCE [LARGE SCALE GENOMIC DNA]</scope>
    <source>
        <strain evidence="3">ATCC 38327</strain>
    </source>
</reference>
<protein>
    <recommendedName>
        <fullName evidence="1">SEC63 domain-containing protein</fullName>
    </recommendedName>
</protein>
<dbReference type="VEuPathDB" id="FungiDB:AMAG_03863"/>
<dbReference type="InterPro" id="IPR035892">
    <property type="entry name" value="C2_domain_sf"/>
</dbReference>
<dbReference type="STRING" id="578462.A0A0L0SB26"/>
<reference evidence="2 3" key="1">
    <citation type="submission" date="2009-11" db="EMBL/GenBank/DDBJ databases">
        <title>Annotation of Allomyces macrogynus ATCC 38327.</title>
        <authorList>
            <consortium name="The Broad Institute Genome Sequencing Platform"/>
            <person name="Russ C."/>
            <person name="Cuomo C."/>
            <person name="Burger G."/>
            <person name="Gray M.W."/>
            <person name="Holland P.W.H."/>
            <person name="King N."/>
            <person name="Lang F.B.F."/>
            <person name="Roger A.J."/>
            <person name="Ruiz-Trillo I."/>
            <person name="Young S.K."/>
            <person name="Zeng Q."/>
            <person name="Gargeya S."/>
            <person name="Fitzgerald M."/>
            <person name="Haas B."/>
            <person name="Abouelleil A."/>
            <person name="Alvarado L."/>
            <person name="Arachchi H.M."/>
            <person name="Berlin A."/>
            <person name="Chapman S.B."/>
            <person name="Gearin G."/>
            <person name="Goldberg J."/>
            <person name="Griggs A."/>
            <person name="Gujja S."/>
            <person name="Hansen M."/>
            <person name="Heiman D."/>
            <person name="Howarth C."/>
            <person name="Larimer J."/>
            <person name="Lui A."/>
            <person name="MacDonald P.J.P."/>
            <person name="McCowen C."/>
            <person name="Montmayeur A."/>
            <person name="Murphy C."/>
            <person name="Neiman D."/>
            <person name="Pearson M."/>
            <person name="Priest M."/>
            <person name="Roberts A."/>
            <person name="Saif S."/>
            <person name="Shea T."/>
            <person name="Sisk P."/>
            <person name="Stolte C."/>
            <person name="Sykes S."/>
            <person name="Wortman J."/>
            <person name="Nusbaum C."/>
            <person name="Birren B."/>
        </authorList>
    </citation>
    <scope>NUCLEOTIDE SEQUENCE [LARGE SCALE GENOMIC DNA]</scope>
    <source>
        <strain evidence="2 3">ATCC 38327</strain>
    </source>
</reference>
<feature type="domain" description="SEC63" evidence="1">
    <location>
        <begin position="20"/>
        <end position="81"/>
    </location>
</feature>
<dbReference type="Gene3D" id="2.60.40.150">
    <property type="entry name" value="C2 domain"/>
    <property type="match status" value="1"/>
</dbReference>
<dbReference type="Proteomes" id="UP000054350">
    <property type="component" value="Unassembled WGS sequence"/>
</dbReference>
<organism evidence="2 3">
    <name type="scientific">Allomyces macrogynus (strain ATCC 38327)</name>
    <name type="common">Allomyces javanicus var. macrogynus</name>
    <dbReference type="NCBI Taxonomy" id="578462"/>
    <lineage>
        <taxon>Eukaryota</taxon>
        <taxon>Fungi</taxon>
        <taxon>Fungi incertae sedis</taxon>
        <taxon>Blastocladiomycota</taxon>
        <taxon>Blastocladiomycetes</taxon>
        <taxon>Blastocladiales</taxon>
        <taxon>Blastocladiaceae</taxon>
        <taxon>Allomyces</taxon>
    </lineage>
</organism>
<name>A0A0L0SB26_ALLM3</name>
<dbReference type="InterPro" id="IPR014756">
    <property type="entry name" value="Ig_E-set"/>
</dbReference>
<dbReference type="eggNOG" id="KOG0951">
    <property type="taxonomic scope" value="Eukaryota"/>
</dbReference>
<evidence type="ECO:0000259" key="1">
    <source>
        <dbReference type="Pfam" id="PF02889"/>
    </source>
</evidence>
<evidence type="ECO:0000313" key="3">
    <source>
        <dbReference type="Proteomes" id="UP000054350"/>
    </source>
</evidence>
<gene>
    <name evidence="2" type="ORF">AMAG_03863</name>
</gene>
<keyword evidence="3" id="KW-1185">Reference proteome</keyword>
<dbReference type="EMBL" id="GG745334">
    <property type="protein sequence ID" value="KNE59604.1"/>
    <property type="molecule type" value="Genomic_DNA"/>
</dbReference>
<dbReference type="SUPFAM" id="SSF81296">
    <property type="entry name" value="E set domains"/>
    <property type="match status" value="1"/>
</dbReference>